<name>A0A0C3AW28_9AGAM</name>
<sequence length="169" mass="19398">MRRPLPLPLQVVGMDPGIIVGKVLTRISRSQKHPCMQLHFADDTCYQILVDGYDPVHRGLPKALEMDPNLESLLDGADGQVKVDRTVSHCALITLTDKAFESKQREHRWDQNHTGVAFKFSEDQVWHCVWATLSDHENGTCIFRSYHDVYLDQLHRSSHKRRSRAPSSR</sequence>
<evidence type="ECO:0000313" key="2">
    <source>
        <dbReference type="Proteomes" id="UP000053989"/>
    </source>
</evidence>
<reference evidence="2" key="2">
    <citation type="submission" date="2015-01" db="EMBL/GenBank/DDBJ databases">
        <title>Evolutionary Origins and Diversification of the Mycorrhizal Mutualists.</title>
        <authorList>
            <consortium name="DOE Joint Genome Institute"/>
            <consortium name="Mycorrhizal Genomics Consortium"/>
            <person name="Kohler A."/>
            <person name="Kuo A."/>
            <person name="Nagy L.G."/>
            <person name="Floudas D."/>
            <person name="Copeland A."/>
            <person name="Barry K.W."/>
            <person name="Cichocki N."/>
            <person name="Veneault-Fourrey C."/>
            <person name="LaButti K."/>
            <person name="Lindquist E.A."/>
            <person name="Lipzen A."/>
            <person name="Lundell T."/>
            <person name="Morin E."/>
            <person name="Murat C."/>
            <person name="Riley R."/>
            <person name="Ohm R."/>
            <person name="Sun H."/>
            <person name="Tunlid A."/>
            <person name="Henrissat B."/>
            <person name="Grigoriev I.V."/>
            <person name="Hibbett D.S."/>
            <person name="Martin F."/>
        </authorList>
    </citation>
    <scope>NUCLEOTIDE SEQUENCE [LARGE SCALE GENOMIC DNA]</scope>
    <source>
        <strain evidence="2">Foug A</strain>
    </source>
</reference>
<gene>
    <name evidence="1" type="ORF">SCLCIDRAFT_104163</name>
</gene>
<keyword evidence="2" id="KW-1185">Reference proteome</keyword>
<dbReference type="InParanoid" id="A0A0C3AW28"/>
<dbReference type="Proteomes" id="UP000053989">
    <property type="component" value="Unassembled WGS sequence"/>
</dbReference>
<organism evidence="1 2">
    <name type="scientific">Scleroderma citrinum Foug A</name>
    <dbReference type="NCBI Taxonomy" id="1036808"/>
    <lineage>
        <taxon>Eukaryota</taxon>
        <taxon>Fungi</taxon>
        <taxon>Dikarya</taxon>
        <taxon>Basidiomycota</taxon>
        <taxon>Agaricomycotina</taxon>
        <taxon>Agaricomycetes</taxon>
        <taxon>Agaricomycetidae</taxon>
        <taxon>Boletales</taxon>
        <taxon>Sclerodermatineae</taxon>
        <taxon>Sclerodermataceae</taxon>
        <taxon>Scleroderma</taxon>
    </lineage>
</organism>
<dbReference type="HOGENOM" id="CLU_111203_0_0_1"/>
<protein>
    <submittedName>
        <fullName evidence="1">Uncharacterized protein</fullName>
    </submittedName>
</protein>
<proteinExistence type="predicted"/>
<reference evidence="1 2" key="1">
    <citation type="submission" date="2014-04" db="EMBL/GenBank/DDBJ databases">
        <authorList>
            <consortium name="DOE Joint Genome Institute"/>
            <person name="Kuo A."/>
            <person name="Kohler A."/>
            <person name="Nagy L.G."/>
            <person name="Floudas D."/>
            <person name="Copeland A."/>
            <person name="Barry K.W."/>
            <person name="Cichocki N."/>
            <person name="Veneault-Fourrey C."/>
            <person name="LaButti K."/>
            <person name="Lindquist E.A."/>
            <person name="Lipzen A."/>
            <person name="Lundell T."/>
            <person name="Morin E."/>
            <person name="Murat C."/>
            <person name="Sun H."/>
            <person name="Tunlid A."/>
            <person name="Henrissat B."/>
            <person name="Grigoriev I.V."/>
            <person name="Hibbett D.S."/>
            <person name="Martin F."/>
            <person name="Nordberg H.P."/>
            <person name="Cantor M.N."/>
            <person name="Hua S.X."/>
        </authorList>
    </citation>
    <scope>NUCLEOTIDE SEQUENCE [LARGE SCALE GENOMIC DNA]</scope>
    <source>
        <strain evidence="1 2">Foug A</strain>
    </source>
</reference>
<dbReference type="OrthoDB" id="3197787at2759"/>
<evidence type="ECO:0000313" key="1">
    <source>
        <dbReference type="EMBL" id="KIM69137.1"/>
    </source>
</evidence>
<dbReference type="EMBL" id="KN822007">
    <property type="protein sequence ID" value="KIM69137.1"/>
    <property type="molecule type" value="Genomic_DNA"/>
</dbReference>
<dbReference type="AlphaFoldDB" id="A0A0C3AW28"/>
<accession>A0A0C3AW28</accession>